<protein>
    <submittedName>
        <fullName evidence="4">Uncharacterized protein</fullName>
    </submittedName>
</protein>
<keyword evidence="5" id="KW-1185">Reference proteome</keyword>
<evidence type="ECO:0000256" key="1">
    <source>
        <dbReference type="SAM" id="MobiDB-lite"/>
    </source>
</evidence>
<feature type="region of interest" description="Disordered" evidence="1">
    <location>
        <begin position="40"/>
        <end position="72"/>
    </location>
</feature>
<dbReference type="EMBL" id="JBHUML010000002">
    <property type="protein sequence ID" value="MFD2705543.1"/>
    <property type="molecule type" value="Genomic_DNA"/>
</dbReference>
<accession>A0ABW5T0N9</accession>
<gene>
    <name evidence="4" type="ORF">ACFSUB_08685</name>
</gene>
<keyword evidence="2" id="KW-0472">Membrane</keyword>
<reference evidence="5" key="1">
    <citation type="journal article" date="2019" name="Int. J. Syst. Evol. Microbiol.">
        <title>The Global Catalogue of Microorganisms (GCM) 10K type strain sequencing project: providing services to taxonomists for standard genome sequencing and annotation.</title>
        <authorList>
            <consortium name="The Broad Institute Genomics Platform"/>
            <consortium name="The Broad Institute Genome Sequencing Center for Infectious Disease"/>
            <person name="Wu L."/>
            <person name="Ma J."/>
        </authorList>
    </citation>
    <scope>NUCLEOTIDE SEQUENCE [LARGE SCALE GENOMIC DNA]</scope>
    <source>
        <strain evidence="5">KCTC 33792</strain>
    </source>
</reference>
<dbReference type="Proteomes" id="UP001597520">
    <property type="component" value="Unassembled WGS sequence"/>
</dbReference>
<proteinExistence type="predicted"/>
<evidence type="ECO:0000256" key="3">
    <source>
        <dbReference type="SAM" id="SignalP"/>
    </source>
</evidence>
<feature type="transmembrane region" description="Helical" evidence="2">
    <location>
        <begin position="401"/>
        <end position="420"/>
    </location>
</feature>
<evidence type="ECO:0000313" key="4">
    <source>
        <dbReference type="EMBL" id="MFD2705543.1"/>
    </source>
</evidence>
<evidence type="ECO:0000313" key="5">
    <source>
        <dbReference type="Proteomes" id="UP001597520"/>
    </source>
</evidence>
<keyword evidence="2" id="KW-1133">Transmembrane helix</keyword>
<feature type="chain" id="PRO_5045300958" evidence="3">
    <location>
        <begin position="22"/>
        <end position="515"/>
    </location>
</feature>
<feature type="transmembrane region" description="Helical" evidence="2">
    <location>
        <begin position="198"/>
        <end position="219"/>
    </location>
</feature>
<name>A0ABW5T0N9_9BACI</name>
<evidence type="ECO:0000256" key="2">
    <source>
        <dbReference type="SAM" id="Phobius"/>
    </source>
</evidence>
<keyword evidence="3" id="KW-0732">Signal</keyword>
<sequence>MTVLYKTAAILMVLCMIFRLAVPVHTTFASDIEFEYEEEAPKLTQTENQGRDTGFSGGNHGGGDIPGGNPGDHSPGFWESLWSWGKETVKEGGSTVAEFIGDKGESLGDFVGNAGESLGDAVSEIAPNLGEKIKEYSGQMEGIIKGLTNPDSIGDFLKSLGEGLFALSPAGMSMMFADLLSSGAVDAWNAAPDWVQGLLKGLGVGLAIAGAIIGGALLLGIGGTALAILAGIGALGAAIYGAIVGGDNFNALTAGAIALGTVFIPLGGYSAGALLSTRTAIMLGTRSHLALSRFTGWAMTKLSAGWASLSGVFGQMKWGAIVGGGIPSLQHFAILLEDPSAFDMKKALVDITAGTLTGGSLAVLGSGFMAPGLANKLKRVFTASGIGGGASTLGDWALGDGLTLSSFLTGALITAIFFPLGSYSTTMANQTIGKTMTSTQKKNLNIAVDVINGFKQTAFTNTFKKPIMNGFHKLGDMFSNGWNRLMDGNVSNVDHTDTEQLQHDIDEKTNSRSRG</sequence>
<feature type="transmembrane region" description="Helical" evidence="2">
    <location>
        <begin position="226"/>
        <end position="245"/>
    </location>
</feature>
<organism evidence="4 5">
    <name type="scientific">Salibacterium lacus</name>
    <dbReference type="NCBI Taxonomy" id="1898109"/>
    <lineage>
        <taxon>Bacteria</taxon>
        <taxon>Bacillati</taxon>
        <taxon>Bacillota</taxon>
        <taxon>Bacilli</taxon>
        <taxon>Bacillales</taxon>
        <taxon>Bacillaceae</taxon>
    </lineage>
</organism>
<dbReference type="RefSeq" id="WP_380712783.1">
    <property type="nucleotide sequence ID" value="NZ_JBHUML010000002.1"/>
</dbReference>
<comment type="caution">
    <text evidence="4">The sequence shown here is derived from an EMBL/GenBank/DDBJ whole genome shotgun (WGS) entry which is preliminary data.</text>
</comment>
<feature type="transmembrane region" description="Helical" evidence="2">
    <location>
        <begin position="348"/>
        <end position="370"/>
    </location>
</feature>
<feature type="signal peptide" evidence="3">
    <location>
        <begin position="1"/>
        <end position="21"/>
    </location>
</feature>
<feature type="compositionally biased region" description="Gly residues" evidence="1">
    <location>
        <begin position="55"/>
        <end position="70"/>
    </location>
</feature>
<keyword evidence="2" id="KW-0812">Transmembrane</keyword>
<feature type="transmembrane region" description="Helical" evidence="2">
    <location>
        <begin position="251"/>
        <end position="274"/>
    </location>
</feature>